<comment type="caution">
    <text evidence="1">The sequence shown here is derived from an EMBL/GenBank/DDBJ whole genome shotgun (WGS) entry which is preliminary data.</text>
</comment>
<organism evidence="1 2">
    <name type="scientific">Alicyclobacillus ferrooxydans</name>
    <dbReference type="NCBI Taxonomy" id="471514"/>
    <lineage>
        <taxon>Bacteria</taxon>
        <taxon>Bacillati</taxon>
        <taxon>Bacillota</taxon>
        <taxon>Bacilli</taxon>
        <taxon>Bacillales</taxon>
        <taxon>Alicyclobacillaceae</taxon>
        <taxon>Alicyclobacillus</taxon>
    </lineage>
</organism>
<dbReference type="Pfam" id="PF04655">
    <property type="entry name" value="APH_6_hur"/>
    <property type="match status" value="1"/>
</dbReference>
<gene>
    <name evidence="1" type="ORF">AN477_08240</name>
</gene>
<accession>A0A0P9GT37</accession>
<dbReference type="SUPFAM" id="SSF56112">
    <property type="entry name" value="Protein kinase-like (PK-like)"/>
    <property type="match status" value="1"/>
</dbReference>
<dbReference type="InterPro" id="IPR006748">
    <property type="entry name" value="NH2Glyco/OHUrea_AB-resist_kin"/>
</dbReference>
<dbReference type="EMBL" id="LJCO01000038">
    <property type="protein sequence ID" value="KPV44273.1"/>
    <property type="molecule type" value="Genomic_DNA"/>
</dbReference>
<dbReference type="STRING" id="471514.AN477_08240"/>
<keyword evidence="2" id="KW-1185">Reference proteome</keyword>
<dbReference type="GO" id="GO:0019748">
    <property type="term" value="P:secondary metabolic process"/>
    <property type="evidence" value="ECO:0007669"/>
    <property type="project" value="InterPro"/>
</dbReference>
<evidence type="ECO:0008006" key="3">
    <source>
        <dbReference type="Google" id="ProtNLM"/>
    </source>
</evidence>
<dbReference type="PATRIC" id="fig|471514.4.peg.1948"/>
<dbReference type="GO" id="GO:0016773">
    <property type="term" value="F:phosphotransferase activity, alcohol group as acceptor"/>
    <property type="evidence" value="ECO:0007669"/>
    <property type="project" value="InterPro"/>
</dbReference>
<sequence>MQFVSDKFKTHVHQLYGERADVWLQELPALLDRCEGRFGIRLQGPFPDLSWNLLLKAERPDGKRAVVKIAVEKEELSCELYALKAFVGRGGVHVIDADRDLGALVLEHVVPGTPLSTITDDDVATRIFCNVFQTLHGSKQNLHGTEQTLRSRFPSVRDHFAVLDRYSEQCKKNGNSGPLPAHWVHRAKACLEDLISSTREHVLLHGDLHHGNILQSSDHGWVVIDPKGIIGDLHFDVIQYLLNHVDRGGDTQTVLNRRMDIICECLGLDSGRIAMWGIARGVLEACWILEDGRGDWHKGIQITERFATYLAENGKIG</sequence>
<proteinExistence type="predicted"/>
<reference evidence="1 2" key="1">
    <citation type="submission" date="2015-09" db="EMBL/GenBank/DDBJ databases">
        <title>Draft genome sequence of Alicyclobacillus ferrooxydans DSM 22381.</title>
        <authorList>
            <person name="Hemp J."/>
        </authorList>
    </citation>
    <scope>NUCLEOTIDE SEQUENCE [LARGE SCALE GENOMIC DNA]</scope>
    <source>
        <strain evidence="1 2">TC-34</strain>
    </source>
</reference>
<dbReference type="Proteomes" id="UP000050482">
    <property type="component" value="Unassembled WGS sequence"/>
</dbReference>
<dbReference type="AlphaFoldDB" id="A0A0P9GT37"/>
<evidence type="ECO:0000313" key="2">
    <source>
        <dbReference type="Proteomes" id="UP000050482"/>
    </source>
</evidence>
<evidence type="ECO:0000313" key="1">
    <source>
        <dbReference type="EMBL" id="KPV44273.1"/>
    </source>
</evidence>
<dbReference type="RefSeq" id="WP_054968691.1">
    <property type="nucleotide sequence ID" value="NZ_LJCO01000038.1"/>
</dbReference>
<name>A0A0P9GT37_9BACL</name>
<dbReference type="Gene3D" id="3.90.1200.10">
    <property type="match status" value="1"/>
</dbReference>
<protein>
    <recommendedName>
        <fullName evidence="3">Aminoglycoside/hydroxyurea antibiotic resistance kinase</fullName>
    </recommendedName>
</protein>
<dbReference type="InterPro" id="IPR011009">
    <property type="entry name" value="Kinase-like_dom_sf"/>
</dbReference>